<feature type="compositionally biased region" description="Low complexity" evidence="1">
    <location>
        <begin position="47"/>
        <end position="57"/>
    </location>
</feature>
<evidence type="ECO:0008006" key="5">
    <source>
        <dbReference type="Google" id="ProtNLM"/>
    </source>
</evidence>
<protein>
    <recommendedName>
        <fullName evidence="5">Transmembrane protein</fullName>
    </recommendedName>
</protein>
<reference evidence="3 4" key="1">
    <citation type="submission" date="2021-08" db="EMBL/GenBank/DDBJ databases">
        <title>Draft Genome Sequence of Phanerochaete sordida strain YK-624.</title>
        <authorList>
            <person name="Mori T."/>
            <person name="Dohra H."/>
            <person name="Suzuki T."/>
            <person name="Kawagishi H."/>
            <person name="Hirai H."/>
        </authorList>
    </citation>
    <scope>NUCLEOTIDE SEQUENCE [LARGE SCALE GENOMIC DNA]</scope>
    <source>
        <strain evidence="3 4">YK-624</strain>
    </source>
</reference>
<dbReference type="Proteomes" id="UP000703269">
    <property type="component" value="Unassembled WGS sequence"/>
</dbReference>
<accession>A0A9P3GBK7</accession>
<keyword evidence="2" id="KW-1133">Transmembrane helix</keyword>
<keyword evidence="4" id="KW-1185">Reference proteome</keyword>
<evidence type="ECO:0000256" key="1">
    <source>
        <dbReference type="SAM" id="MobiDB-lite"/>
    </source>
</evidence>
<keyword evidence="2" id="KW-0472">Membrane</keyword>
<feature type="transmembrane region" description="Helical" evidence="2">
    <location>
        <begin position="93"/>
        <end position="113"/>
    </location>
</feature>
<feature type="region of interest" description="Disordered" evidence="1">
    <location>
        <begin position="1"/>
        <end position="77"/>
    </location>
</feature>
<feature type="transmembrane region" description="Helical" evidence="2">
    <location>
        <begin position="223"/>
        <end position="245"/>
    </location>
</feature>
<proteinExistence type="predicted"/>
<feature type="region of interest" description="Disordered" evidence="1">
    <location>
        <begin position="167"/>
        <end position="195"/>
    </location>
</feature>
<evidence type="ECO:0000313" key="3">
    <source>
        <dbReference type="EMBL" id="GJE91364.1"/>
    </source>
</evidence>
<evidence type="ECO:0000256" key="2">
    <source>
        <dbReference type="SAM" id="Phobius"/>
    </source>
</evidence>
<dbReference type="EMBL" id="BPQB01000021">
    <property type="protein sequence ID" value="GJE91364.1"/>
    <property type="molecule type" value="Genomic_DNA"/>
</dbReference>
<evidence type="ECO:0000313" key="4">
    <source>
        <dbReference type="Proteomes" id="UP000703269"/>
    </source>
</evidence>
<dbReference type="OrthoDB" id="2653987at2759"/>
<name>A0A9P3GBK7_9APHY</name>
<gene>
    <name evidence="3" type="ORF">PsYK624_075140</name>
</gene>
<feature type="transmembrane region" description="Helical" evidence="2">
    <location>
        <begin position="133"/>
        <end position="155"/>
    </location>
</feature>
<feature type="transmembrane region" description="Helical" evidence="2">
    <location>
        <begin position="251"/>
        <end position="272"/>
    </location>
</feature>
<feature type="compositionally biased region" description="Basic and acidic residues" evidence="1">
    <location>
        <begin position="16"/>
        <end position="30"/>
    </location>
</feature>
<feature type="compositionally biased region" description="Basic and acidic residues" evidence="1">
    <location>
        <begin position="65"/>
        <end position="77"/>
    </location>
</feature>
<sequence>MTTMFTTAAPGSARRRTSEEHVPGEVRYTDYAEQDVYVATPKELSRSGTGASANAPGGPSGTRRWTQEDQNRKDEEARNKAVKELVNSWMERLQLISVITTFFAAIEAQLLGIVTPSGDDGVSGITKASAATLSSALVVHSFAAILSFIAAFFLVRFRVHEANKQETKAEQKLEAGPKPGQSAEKPGPTVPPEIWSANPRLEQVGPLRRGKPPVHLLENCHTLCMVLSLVGFVLAMVGIMCYVWAMLPRSSIVLSTVAIGLSVMLSAMALSLPQSVSLMAPSHVVDSS</sequence>
<keyword evidence="2" id="KW-0812">Transmembrane</keyword>
<dbReference type="AlphaFoldDB" id="A0A9P3GBK7"/>
<comment type="caution">
    <text evidence="3">The sequence shown here is derived from an EMBL/GenBank/DDBJ whole genome shotgun (WGS) entry which is preliminary data.</text>
</comment>
<organism evidence="3 4">
    <name type="scientific">Phanerochaete sordida</name>
    <dbReference type="NCBI Taxonomy" id="48140"/>
    <lineage>
        <taxon>Eukaryota</taxon>
        <taxon>Fungi</taxon>
        <taxon>Dikarya</taxon>
        <taxon>Basidiomycota</taxon>
        <taxon>Agaricomycotina</taxon>
        <taxon>Agaricomycetes</taxon>
        <taxon>Polyporales</taxon>
        <taxon>Phanerochaetaceae</taxon>
        <taxon>Phanerochaete</taxon>
    </lineage>
</organism>